<sequence>MASKICIVGAGVSGLRCATVLLEHSYDVTIIEARNRIGGRIAQSDQMGPLEVDIGANWVHSTGYNPIIELAKETGTPLHRWKESTLLVNDEGHLVAPSEANKALGQVWEILEGAIEYSKNRNEEIDSSASLYSFFEGWCERALQCGEMTGREVELVLGMSQMWGAYVGDRVELQSLKYFYLEDYDCFIPTNYQKIIARVAAVPLAQAHLRFETVMISVEAQLGGPRPVCLTTSDGKKQYFDDVVVTTPLGWLKQHKESIPQLHPRIASAIDSISFGRLEKVLIEFPIAFWESVTADAENDSGDTVSFVHWMSPSYATPTNPQNWRLECVSFHAFEEPYRRNILLFYTFGDCSNHITTSIRGLQGRARDQWLQAFFEPYYSRLPGYAKTFTPLRFLATEWCNDEFAGNGSYSNFEVGMTDAAHDVKAIRHGMPEQHIYFAGEHTAPFDGLGTVAGAYTSGEQIARRIVESRQPAKATMDNSAMNSKAFVG</sequence>
<dbReference type="PANTHER" id="PTHR10742:SF414">
    <property type="entry name" value="CONTAINING AMINE OXIDASE, PUTATIVE (AFU_ORTHOLOGUE AFUA_3G12150)-RELATED"/>
    <property type="match status" value="1"/>
</dbReference>
<evidence type="ECO:0000313" key="2">
    <source>
        <dbReference type="EMBL" id="CAF9938815.1"/>
    </source>
</evidence>
<name>A0A8H3J163_9LECA</name>
<gene>
    <name evidence="2" type="ORF">IMSHALPRED_001094</name>
</gene>
<dbReference type="InterPro" id="IPR036188">
    <property type="entry name" value="FAD/NAD-bd_sf"/>
</dbReference>
<proteinExistence type="predicted"/>
<dbReference type="SUPFAM" id="SSF54373">
    <property type="entry name" value="FAD-linked reductases, C-terminal domain"/>
    <property type="match status" value="1"/>
</dbReference>
<dbReference type="InterPro" id="IPR002937">
    <property type="entry name" value="Amino_oxidase"/>
</dbReference>
<dbReference type="EMBL" id="CAJPDT010000112">
    <property type="protein sequence ID" value="CAF9938815.1"/>
    <property type="molecule type" value="Genomic_DNA"/>
</dbReference>
<accession>A0A8H3J163</accession>
<dbReference type="OrthoDB" id="5046242at2759"/>
<dbReference type="Gene3D" id="3.50.50.60">
    <property type="entry name" value="FAD/NAD(P)-binding domain"/>
    <property type="match status" value="1"/>
</dbReference>
<reference evidence="2" key="1">
    <citation type="submission" date="2021-03" db="EMBL/GenBank/DDBJ databases">
        <authorList>
            <person name="Tagirdzhanova G."/>
        </authorList>
    </citation>
    <scope>NUCLEOTIDE SEQUENCE</scope>
</reference>
<keyword evidence="3" id="KW-1185">Reference proteome</keyword>
<dbReference type="GO" id="GO:0050660">
    <property type="term" value="F:flavin adenine dinucleotide binding"/>
    <property type="evidence" value="ECO:0007669"/>
    <property type="project" value="TreeGrafter"/>
</dbReference>
<dbReference type="InterPro" id="IPR050281">
    <property type="entry name" value="Flavin_monoamine_oxidase"/>
</dbReference>
<comment type="caution">
    <text evidence="2">The sequence shown here is derived from an EMBL/GenBank/DDBJ whole genome shotgun (WGS) entry which is preliminary data.</text>
</comment>
<dbReference type="PANTHER" id="PTHR10742">
    <property type="entry name" value="FLAVIN MONOAMINE OXIDASE"/>
    <property type="match status" value="1"/>
</dbReference>
<dbReference type="GO" id="GO:0006338">
    <property type="term" value="P:chromatin remodeling"/>
    <property type="evidence" value="ECO:0007669"/>
    <property type="project" value="TreeGrafter"/>
</dbReference>
<dbReference type="Proteomes" id="UP000664534">
    <property type="component" value="Unassembled WGS sequence"/>
</dbReference>
<dbReference type="Pfam" id="PF01593">
    <property type="entry name" value="Amino_oxidase"/>
    <property type="match status" value="1"/>
</dbReference>
<dbReference type="GO" id="GO:0003682">
    <property type="term" value="F:chromatin binding"/>
    <property type="evidence" value="ECO:0007669"/>
    <property type="project" value="TreeGrafter"/>
</dbReference>
<dbReference type="AlphaFoldDB" id="A0A8H3J163"/>
<dbReference type="GO" id="GO:0016491">
    <property type="term" value="F:oxidoreductase activity"/>
    <property type="evidence" value="ECO:0007669"/>
    <property type="project" value="InterPro"/>
</dbReference>
<protein>
    <recommendedName>
        <fullName evidence="1">Amine oxidase domain-containing protein</fullName>
    </recommendedName>
</protein>
<evidence type="ECO:0000313" key="3">
    <source>
        <dbReference type="Proteomes" id="UP000664534"/>
    </source>
</evidence>
<dbReference type="SUPFAM" id="SSF51905">
    <property type="entry name" value="FAD/NAD(P)-binding domain"/>
    <property type="match status" value="1"/>
</dbReference>
<dbReference type="PRINTS" id="PR00419">
    <property type="entry name" value="ADXRDTASE"/>
</dbReference>
<evidence type="ECO:0000259" key="1">
    <source>
        <dbReference type="Pfam" id="PF01593"/>
    </source>
</evidence>
<dbReference type="Gene3D" id="3.90.660.10">
    <property type="match status" value="1"/>
</dbReference>
<feature type="domain" description="Amine oxidase" evidence="1">
    <location>
        <begin position="12"/>
        <end position="466"/>
    </location>
</feature>
<organism evidence="2 3">
    <name type="scientific">Imshaugia aleurites</name>
    <dbReference type="NCBI Taxonomy" id="172621"/>
    <lineage>
        <taxon>Eukaryota</taxon>
        <taxon>Fungi</taxon>
        <taxon>Dikarya</taxon>
        <taxon>Ascomycota</taxon>
        <taxon>Pezizomycotina</taxon>
        <taxon>Lecanoromycetes</taxon>
        <taxon>OSLEUM clade</taxon>
        <taxon>Lecanoromycetidae</taxon>
        <taxon>Lecanorales</taxon>
        <taxon>Lecanorineae</taxon>
        <taxon>Parmeliaceae</taxon>
        <taxon>Imshaugia</taxon>
    </lineage>
</organism>